<evidence type="ECO:0000256" key="3">
    <source>
        <dbReference type="ARBA" id="ARBA00022603"/>
    </source>
</evidence>
<evidence type="ECO:0000313" key="12">
    <source>
        <dbReference type="Proteomes" id="UP000287166"/>
    </source>
</evidence>
<feature type="region of interest" description="Disordered" evidence="9">
    <location>
        <begin position="379"/>
        <end position="398"/>
    </location>
</feature>
<dbReference type="PANTHER" id="PTHR13563:SF13">
    <property type="entry name" value="TRNA METHYLTRANSFERASE 10 HOMOLOG A"/>
    <property type="match status" value="1"/>
</dbReference>
<dbReference type="GO" id="GO:0005634">
    <property type="term" value="C:nucleus"/>
    <property type="evidence" value="ECO:0007669"/>
    <property type="project" value="TreeGrafter"/>
</dbReference>
<dbReference type="AlphaFoldDB" id="A0A401GD78"/>
<dbReference type="PROSITE" id="PS51675">
    <property type="entry name" value="SAM_MT_TRM10"/>
    <property type="match status" value="1"/>
</dbReference>
<dbReference type="EMBL" id="BFAD01000002">
    <property type="protein sequence ID" value="GBE80110.1"/>
    <property type="molecule type" value="Genomic_DNA"/>
</dbReference>
<dbReference type="InterPro" id="IPR007356">
    <property type="entry name" value="tRNA_m1G_MeTrfase_euk"/>
</dbReference>
<reference evidence="11 12" key="1">
    <citation type="journal article" date="2018" name="Sci. Rep.">
        <title>Genome sequence of the cauliflower mushroom Sparassis crispa (Hanabiratake) and its association with beneficial usage.</title>
        <authorList>
            <person name="Kiyama R."/>
            <person name="Furutani Y."/>
            <person name="Kawaguchi K."/>
            <person name="Nakanishi T."/>
        </authorList>
    </citation>
    <scope>NUCLEOTIDE SEQUENCE [LARGE SCALE GENOMIC DNA]</scope>
</reference>
<keyword evidence="4 11" id="KW-0808">Transferase</keyword>
<dbReference type="InterPro" id="IPR038459">
    <property type="entry name" value="MT_TRM10-typ_sf"/>
</dbReference>
<evidence type="ECO:0000256" key="5">
    <source>
        <dbReference type="ARBA" id="ARBA00022691"/>
    </source>
</evidence>
<feature type="domain" description="SAM-dependent MTase TRM10-type" evidence="10">
    <location>
        <begin position="82"/>
        <end position="338"/>
    </location>
</feature>
<evidence type="ECO:0000256" key="7">
    <source>
        <dbReference type="ARBA" id="ARBA00032166"/>
    </source>
</evidence>
<feature type="compositionally biased region" description="Basic and acidic residues" evidence="9">
    <location>
        <begin position="40"/>
        <end position="70"/>
    </location>
</feature>
<dbReference type="Proteomes" id="UP000287166">
    <property type="component" value="Unassembled WGS sequence"/>
</dbReference>
<feature type="region of interest" description="Disordered" evidence="9">
    <location>
        <begin position="341"/>
        <end position="374"/>
    </location>
</feature>
<dbReference type="STRING" id="139825.A0A401GD78"/>
<comment type="caution">
    <text evidence="11">The sequence shown here is derived from an EMBL/GenBank/DDBJ whole genome shotgun (WGS) entry which is preliminary data.</text>
</comment>
<keyword evidence="3 11" id="KW-0489">Methyltransferase</keyword>
<dbReference type="OrthoDB" id="278300at2759"/>
<evidence type="ECO:0000256" key="6">
    <source>
        <dbReference type="ARBA" id="ARBA00031792"/>
    </source>
</evidence>
<proteinExistence type="predicted"/>
<sequence>MDAAEEAIVDPPAEESPEIGSSSAQGLSKNAQKRLAKAARRTEQKKERRAAEKERKKEKKRVQAEKRVAGELDEEVDGRSRKKRRIDEQKGLRQPFGARVVVDLGFDDLMSEKEIISLTSQLAYTSSANRKAIRPFASLLFTSLNGRTFTRLENLTNAAYKRWVDTEWWTEGYEQLWEDQKAERADVEGVTEGGEKNGNGDGKVHDATGKIEGGHDLQEADAKFRHLELAQKPQTADRETVVYLTADSPEELTELNEGKTYIIGGICDHNRYKNLCQKKSVESGVRSARLPIGTYLSTLRTRKVLTVNQTIEILLKWIETRDWEKAFWDVIPKRKFQEKRSRNGAVITNEENESDADAEGAQNGDDGVERMVIDVRALEEAETESMDGGEEPKLPDIV</sequence>
<dbReference type="FunCoup" id="A0A401GD78">
    <property type="interactions" value="652"/>
</dbReference>
<keyword evidence="5" id="KW-0949">S-adenosyl-L-methionine</keyword>
<dbReference type="PANTHER" id="PTHR13563">
    <property type="entry name" value="TRNA (GUANINE-9-) METHYLTRANSFERASE"/>
    <property type="match status" value="1"/>
</dbReference>
<dbReference type="InParanoid" id="A0A401GD78"/>
<evidence type="ECO:0000259" key="10">
    <source>
        <dbReference type="PROSITE" id="PS51675"/>
    </source>
</evidence>
<dbReference type="GO" id="GO:0002939">
    <property type="term" value="P:tRNA N1-guanine methylation"/>
    <property type="evidence" value="ECO:0007669"/>
    <property type="project" value="TreeGrafter"/>
</dbReference>
<dbReference type="GeneID" id="38777027"/>
<dbReference type="GO" id="GO:0000049">
    <property type="term" value="F:tRNA binding"/>
    <property type="evidence" value="ECO:0007669"/>
    <property type="project" value="TreeGrafter"/>
</dbReference>
<evidence type="ECO:0000313" key="11">
    <source>
        <dbReference type="EMBL" id="GBE80110.1"/>
    </source>
</evidence>
<dbReference type="Gene3D" id="3.40.1280.30">
    <property type="match status" value="1"/>
</dbReference>
<dbReference type="InterPro" id="IPR028564">
    <property type="entry name" value="MT_TRM10-typ"/>
</dbReference>
<accession>A0A401GD78</accession>
<organism evidence="11 12">
    <name type="scientific">Sparassis crispa</name>
    <dbReference type="NCBI Taxonomy" id="139825"/>
    <lineage>
        <taxon>Eukaryota</taxon>
        <taxon>Fungi</taxon>
        <taxon>Dikarya</taxon>
        <taxon>Basidiomycota</taxon>
        <taxon>Agaricomycotina</taxon>
        <taxon>Agaricomycetes</taxon>
        <taxon>Polyporales</taxon>
        <taxon>Sparassidaceae</taxon>
        <taxon>Sparassis</taxon>
    </lineage>
</organism>
<feature type="compositionally biased region" description="Acidic residues" evidence="9">
    <location>
        <begin position="380"/>
        <end position="389"/>
    </location>
</feature>
<protein>
    <recommendedName>
        <fullName evidence="2">tRNA (guanine(9)-N1)-methyltransferase</fullName>
        <ecNumber evidence="1">2.1.1.221</ecNumber>
    </recommendedName>
    <alternativeName>
        <fullName evidence="7">tRNA methyltransferase 10</fullName>
    </alternativeName>
    <alternativeName>
        <fullName evidence="6">tRNA(m1G9)-methyltransferase</fullName>
    </alternativeName>
</protein>
<evidence type="ECO:0000256" key="4">
    <source>
        <dbReference type="ARBA" id="ARBA00022679"/>
    </source>
</evidence>
<comment type="catalytic activity">
    <reaction evidence="8">
        <text>guanosine(9) in tRNA + S-adenosyl-L-methionine = N(1)-methylguanosine(9) in tRNA + S-adenosyl-L-homocysteine + H(+)</text>
        <dbReference type="Rhea" id="RHEA:43156"/>
        <dbReference type="Rhea" id="RHEA-COMP:10367"/>
        <dbReference type="Rhea" id="RHEA-COMP:10368"/>
        <dbReference type="ChEBI" id="CHEBI:15378"/>
        <dbReference type="ChEBI" id="CHEBI:57856"/>
        <dbReference type="ChEBI" id="CHEBI:59789"/>
        <dbReference type="ChEBI" id="CHEBI:73542"/>
        <dbReference type="ChEBI" id="CHEBI:74269"/>
        <dbReference type="EC" id="2.1.1.221"/>
    </reaction>
</comment>
<name>A0A401GD78_9APHY</name>
<dbReference type="RefSeq" id="XP_027611023.1">
    <property type="nucleotide sequence ID" value="XM_027755222.1"/>
</dbReference>
<feature type="compositionally biased region" description="Acidic residues" evidence="9">
    <location>
        <begin position="1"/>
        <end position="17"/>
    </location>
</feature>
<dbReference type="GO" id="GO:0052905">
    <property type="term" value="F:tRNA (guanosine(9)-N1)-methyltransferase activity"/>
    <property type="evidence" value="ECO:0007669"/>
    <property type="project" value="UniProtKB-EC"/>
</dbReference>
<evidence type="ECO:0000256" key="9">
    <source>
        <dbReference type="SAM" id="MobiDB-lite"/>
    </source>
</evidence>
<evidence type="ECO:0000256" key="8">
    <source>
        <dbReference type="ARBA" id="ARBA00048434"/>
    </source>
</evidence>
<evidence type="ECO:0000256" key="2">
    <source>
        <dbReference type="ARBA" id="ARBA00020451"/>
    </source>
</evidence>
<feature type="region of interest" description="Disordered" evidence="9">
    <location>
        <begin position="1"/>
        <end position="88"/>
    </location>
</feature>
<dbReference type="CDD" id="cd18089">
    <property type="entry name" value="SPOUT_Trm10-like"/>
    <property type="match status" value="1"/>
</dbReference>
<evidence type="ECO:0000256" key="1">
    <source>
        <dbReference type="ARBA" id="ARBA00012797"/>
    </source>
</evidence>
<gene>
    <name evidence="11" type="ORF">SCP_0213130</name>
</gene>
<feature type="compositionally biased region" description="Polar residues" evidence="9">
    <location>
        <begin position="19"/>
        <end position="30"/>
    </location>
</feature>
<keyword evidence="12" id="KW-1185">Reference proteome</keyword>
<dbReference type="EC" id="2.1.1.221" evidence="1"/>